<dbReference type="Proteomes" id="UP000464053">
    <property type="component" value="Chromosome"/>
</dbReference>
<evidence type="ECO:0000313" key="2">
    <source>
        <dbReference type="Proteomes" id="UP000464053"/>
    </source>
</evidence>
<proteinExistence type="predicted"/>
<protein>
    <submittedName>
        <fullName evidence="1">Uncharacterized protein</fullName>
    </submittedName>
</protein>
<dbReference type="KEGG" id="mint:C7M51_03128"/>
<dbReference type="EMBL" id="CP028271">
    <property type="protein sequence ID" value="QHM72806.1"/>
    <property type="molecule type" value="Genomic_DNA"/>
</dbReference>
<accession>A0A6P1Q1E9</accession>
<organism evidence="1 2">
    <name type="scientific">Mixta intestinalis</name>
    <dbReference type="NCBI Taxonomy" id="1615494"/>
    <lineage>
        <taxon>Bacteria</taxon>
        <taxon>Pseudomonadati</taxon>
        <taxon>Pseudomonadota</taxon>
        <taxon>Gammaproteobacteria</taxon>
        <taxon>Enterobacterales</taxon>
        <taxon>Erwiniaceae</taxon>
        <taxon>Mixta</taxon>
    </lineage>
</organism>
<keyword evidence="2" id="KW-1185">Reference proteome</keyword>
<dbReference type="AlphaFoldDB" id="A0A6P1Q1E9"/>
<sequence length="48" mass="5406">MAGRSEIIDGSDAAIYRNGLVYSEVLGWIDLGHARGDDIQFLLELLWR</sequence>
<gene>
    <name evidence="1" type="ORF">C7M51_03128</name>
</gene>
<reference evidence="1 2" key="1">
    <citation type="submission" date="2018-03" db="EMBL/GenBank/DDBJ databases">
        <title>Pantoea intestinalis SRCM103226 isolated form the mealworm.</title>
        <authorList>
            <person name="Jeong D.-Y."/>
            <person name="Kim J.W."/>
        </authorList>
    </citation>
    <scope>NUCLEOTIDE SEQUENCE [LARGE SCALE GENOMIC DNA]</scope>
    <source>
        <strain evidence="1 2">SRCM103226</strain>
    </source>
</reference>
<name>A0A6P1Q1E9_9GAMM</name>
<evidence type="ECO:0000313" key="1">
    <source>
        <dbReference type="EMBL" id="QHM72806.1"/>
    </source>
</evidence>